<keyword evidence="9 15" id="KW-1133">Transmembrane helix</keyword>
<feature type="transmembrane region" description="Helical" evidence="15">
    <location>
        <begin position="679"/>
        <end position="695"/>
    </location>
</feature>
<evidence type="ECO:0000256" key="4">
    <source>
        <dbReference type="ARBA" id="ARBA00022475"/>
    </source>
</evidence>
<dbReference type="Pfam" id="PF04652">
    <property type="entry name" value="Vta1"/>
    <property type="match status" value="1"/>
</dbReference>
<feature type="domain" description="1,3-beta-glucan synthase component FKS1-like" evidence="16">
    <location>
        <begin position="320"/>
        <end position="422"/>
    </location>
</feature>
<evidence type="ECO:0000256" key="3">
    <source>
        <dbReference type="ARBA" id="ARBA00012589"/>
    </source>
</evidence>
<evidence type="ECO:0000256" key="1">
    <source>
        <dbReference type="ARBA" id="ARBA00004651"/>
    </source>
</evidence>
<feature type="transmembrane region" description="Helical" evidence="15">
    <location>
        <begin position="606"/>
        <end position="626"/>
    </location>
</feature>
<evidence type="ECO:0000313" key="18">
    <source>
        <dbReference type="Proteomes" id="UP000306102"/>
    </source>
</evidence>
<dbReference type="FunFam" id="1.25.40.270:FF:000002">
    <property type="entry name" value="callose synthase 3"/>
    <property type="match status" value="1"/>
</dbReference>
<comment type="caution">
    <text evidence="17">The sequence shown here is derived from an EMBL/GenBank/DDBJ whole genome shotgun (WGS) entry which is preliminary data.</text>
</comment>
<keyword evidence="4" id="KW-1003">Cell membrane</keyword>
<feature type="transmembrane region" description="Helical" evidence="15">
    <location>
        <begin position="500"/>
        <end position="522"/>
    </location>
</feature>
<evidence type="ECO:0000256" key="9">
    <source>
        <dbReference type="ARBA" id="ARBA00022989"/>
    </source>
</evidence>
<keyword evidence="6" id="KW-0808">Transferase</keyword>
<dbReference type="InterPro" id="IPR023175">
    <property type="entry name" value="Vta1/CALS_N_sf"/>
</dbReference>
<comment type="subcellular location">
    <subcellularLocation>
        <location evidence="1">Cell membrane</location>
        <topology evidence="1">Multi-pass membrane protein</topology>
    </subcellularLocation>
</comment>
<dbReference type="Proteomes" id="UP000306102">
    <property type="component" value="Unassembled WGS sequence"/>
</dbReference>
<dbReference type="PANTHER" id="PTHR12741:SF48">
    <property type="entry name" value="1,3-BETA-GLUCAN SYNTHASE COMPONENT FKS1-RELATED"/>
    <property type="match status" value="1"/>
</dbReference>
<feature type="region of interest" description="Disordered" evidence="14">
    <location>
        <begin position="1"/>
        <end position="24"/>
    </location>
</feature>
<evidence type="ECO:0000256" key="2">
    <source>
        <dbReference type="ARBA" id="ARBA00009040"/>
    </source>
</evidence>
<evidence type="ECO:0000256" key="14">
    <source>
        <dbReference type="SAM" id="MobiDB-lite"/>
    </source>
</evidence>
<feature type="transmembrane region" description="Helical" evidence="15">
    <location>
        <begin position="542"/>
        <end position="566"/>
    </location>
</feature>
<dbReference type="EC" id="2.4.1.34" evidence="3"/>
<dbReference type="EMBL" id="SDRB02003990">
    <property type="protein sequence ID" value="THG16594.1"/>
    <property type="molecule type" value="Genomic_DNA"/>
</dbReference>
<evidence type="ECO:0000256" key="11">
    <source>
        <dbReference type="ARBA" id="ARBA00023316"/>
    </source>
</evidence>
<feature type="transmembrane region" description="Helical" evidence="15">
    <location>
        <begin position="578"/>
        <end position="594"/>
    </location>
</feature>
<feature type="transmembrane region" description="Helical" evidence="15">
    <location>
        <begin position="430"/>
        <end position="448"/>
    </location>
</feature>
<protein>
    <recommendedName>
        <fullName evidence="12">1,3-beta-glucan synthase</fullName>
        <ecNumber evidence="3">2.4.1.34</ecNumber>
    </recommendedName>
    <alternativeName>
        <fullName evidence="12">1,3-beta-glucan synthase</fullName>
    </alternativeName>
</protein>
<comment type="catalytic activity">
    <reaction evidence="13">
        <text>[(1-&gt;3)-beta-D-glucosyl](n) + UDP-alpha-D-glucose = [(1-&gt;3)-beta-D-glucosyl](n+1) + UDP + H(+)</text>
        <dbReference type="Rhea" id="RHEA:21476"/>
        <dbReference type="Rhea" id="RHEA-COMP:11146"/>
        <dbReference type="Rhea" id="RHEA-COMP:14303"/>
        <dbReference type="ChEBI" id="CHEBI:15378"/>
        <dbReference type="ChEBI" id="CHEBI:37671"/>
        <dbReference type="ChEBI" id="CHEBI:58223"/>
        <dbReference type="ChEBI" id="CHEBI:58885"/>
        <dbReference type="EC" id="2.4.1.34"/>
    </reaction>
</comment>
<evidence type="ECO:0000313" key="17">
    <source>
        <dbReference type="EMBL" id="THG16594.1"/>
    </source>
</evidence>
<name>A0A4S4EKG0_CAMSN</name>
<dbReference type="Pfam" id="PF14288">
    <property type="entry name" value="FKS1_dom1"/>
    <property type="match status" value="1"/>
</dbReference>
<keyword evidence="5" id="KW-0328">Glycosyltransferase</keyword>
<dbReference type="InterPro" id="IPR026899">
    <property type="entry name" value="FKS1-like_dom1"/>
</dbReference>
<dbReference type="GO" id="GO:0071555">
    <property type="term" value="P:cell wall organization"/>
    <property type="evidence" value="ECO:0007669"/>
    <property type="project" value="UniProtKB-KW"/>
</dbReference>
<accession>A0A4S4EKG0</accession>
<gene>
    <name evidence="17" type="ORF">TEA_014457</name>
</gene>
<dbReference type="STRING" id="542762.A0A4S4EKG0"/>
<dbReference type="PANTHER" id="PTHR12741">
    <property type="entry name" value="LYST-INTERACTING PROTEIN LIP5 DOPAMINE RESPONSIVE PROTEIN DRG-1"/>
    <property type="match status" value="1"/>
</dbReference>
<evidence type="ECO:0000256" key="15">
    <source>
        <dbReference type="SAM" id="Phobius"/>
    </source>
</evidence>
<evidence type="ECO:0000256" key="5">
    <source>
        <dbReference type="ARBA" id="ARBA00022676"/>
    </source>
</evidence>
<evidence type="ECO:0000256" key="12">
    <source>
        <dbReference type="ARBA" id="ARBA00032165"/>
    </source>
</evidence>
<evidence type="ECO:0000256" key="13">
    <source>
        <dbReference type="ARBA" id="ARBA00047777"/>
    </source>
</evidence>
<reference evidence="17 18" key="1">
    <citation type="journal article" date="2018" name="Proc. Natl. Acad. Sci. U.S.A.">
        <title>Draft genome sequence of Camellia sinensis var. sinensis provides insights into the evolution of the tea genome and tea quality.</title>
        <authorList>
            <person name="Wei C."/>
            <person name="Yang H."/>
            <person name="Wang S."/>
            <person name="Zhao J."/>
            <person name="Liu C."/>
            <person name="Gao L."/>
            <person name="Xia E."/>
            <person name="Lu Y."/>
            <person name="Tai Y."/>
            <person name="She G."/>
            <person name="Sun J."/>
            <person name="Cao H."/>
            <person name="Tong W."/>
            <person name="Gao Q."/>
            <person name="Li Y."/>
            <person name="Deng W."/>
            <person name="Jiang X."/>
            <person name="Wang W."/>
            <person name="Chen Q."/>
            <person name="Zhang S."/>
            <person name="Li H."/>
            <person name="Wu J."/>
            <person name="Wang P."/>
            <person name="Li P."/>
            <person name="Shi C."/>
            <person name="Zheng F."/>
            <person name="Jian J."/>
            <person name="Huang B."/>
            <person name="Shan D."/>
            <person name="Shi M."/>
            <person name="Fang C."/>
            <person name="Yue Y."/>
            <person name="Li F."/>
            <person name="Li D."/>
            <person name="Wei S."/>
            <person name="Han B."/>
            <person name="Jiang C."/>
            <person name="Yin Y."/>
            <person name="Xia T."/>
            <person name="Zhang Z."/>
            <person name="Bennetzen J.L."/>
            <person name="Zhao S."/>
            <person name="Wan X."/>
        </authorList>
    </citation>
    <scope>NUCLEOTIDE SEQUENCE [LARGE SCALE GENOMIC DNA]</scope>
    <source>
        <strain evidence="18">cv. Shuchazao</strain>
        <tissue evidence="17">Leaf</tissue>
    </source>
</reference>
<dbReference type="GO" id="GO:0005886">
    <property type="term" value="C:plasma membrane"/>
    <property type="evidence" value="ECO:0007669"/>
    <property type="project" value="UniProtKB-SubCell"/>
</dbReference>
<keyword evidence="11" id="KW-0961">Cell wall biogenesis/degradation</keyword>
<evidence type="ECO:0000256" key="8">
    <source>
        <dbReference type="ARBA" id="ARBA00022960"/>
    </source>
</evidence>
<evidence type="ECO:0000256" key="7">
    <source>
        <dbReference type="ARBA" id="ARBA00022692"/>
    </source>
</evidence>
<proteinExistence type="inferred from homology"/>
<organism evidence="17 18">
    <name type="scientific">Camellia sinensis var. sinensis</name>
    <name type="common">China tea</name>
    <dbReference type="NCBI Taxonomy" id="542762"/>
    <lineage>
        <taxon>Eukaryota</taxon>
        <taxon>Viridiplantae</taxon>
        <taxon>Streptophyta</taxon>
        <taxon>Embryophyta</taxon>
        <taxon>Tracheophyta</taxon>
        <taxon>Spermatophyta</taxon>
        <taxon>Magnoliopsida</taxon>
        <taxon>eudicotyledons</taxon>
        <taxon>Gunneridae</taxon>
        <taxon>Pentapetalae</taxon>
        <taxon>asterids</taxon>
        <taxon>Ericales</taxon>
        <taxon>Theaceae</taxon>
        <taxon>Camellia</taxon>
    </lineage>
</organism>
<sequence>MSSSSRGRGFDHPPQRRLTRTQTAGILGGESIIDSEVVPSSLEEIAPILRVANEVENTNSRVANLCRFCAFEKAHKLDPSSSGRGVRQFKTALLQRLERENDSTLMGRVNKSDPREMQTFYHHYYKKYIQALHNATDKVDRAQLTKAYQTANVLFEVLKAVNQTQAVEVDREILEAHDKVAEKTEIYLPYNILPLDPDSANQAIMRYQEIQAALLAFRNTRGLPWPRDYKKKKDDDILDWLQVVFGFQKDNVANQREHIILLLANVHIRQFLKPDQQPKLDERALDEVMKKLFKNYKKWCKYLDRKSSLWLPTIKQEEQQRKLLYMSLYLLIWGEAANLRFMPECLCYIYHHMAFELYGMLAGNVSPVTGENVKPAYGGEEEAFLRKVVTPIYEVIAKDNKPAGRDQWIGKVNFVEIRSYWHMFRSFDRMWSFFILCLQAMIIVAWNDTGKPRSIFSSDVFKVLSVFITAAILKLGQAVLDVSLSWKARRCMSFHVKLRYILKVVSASAWVIILPITYAYTWKDPPAFAQTVKSWFGNNSKSPSLFIVAVVIYLSPNMLAAILFLFPFIRRLLERSNYRVVMLMMWWSQPWLYVGKGMHESTFSLFKYTMFWVLLIMTKLAFSYYIEIRPLVNPTKAIMRIHITNYQWHEFFPRARNNIGAVIALWAPIILVYFMDVQIWYSIFSTLFGGIYGAFRRLGEIRPLVNPTKAIMSIHITNYQWHEFFPRARNNIGAVIALWAPIILVYFMDVQIWYSIFSTLFGGIYGAFRRLGEVNGLLFSFFVL</sequence>
<keyword evidence="7 15" id="KW-0812">Transmembrane</keyword>
<evidence type="ECO:0000256" key="10">
    <source>
        <dbReference type="ARBA" id="ARBA00023136"/>
    </source>
</evidence>
<evidence type="ECO:0000256" key="6">
    <source>
        <dbReference type="ARBA" id="ARBA00022679"/>
    </source>
</evidence>
<evidence type="ECO:0000259" key="16">
    <source>
        <dbReference type="SMART" id="SM01205"/>
    </source>
</evidence>
<keyword evidence="18" id="KW-1185">Reference proteome</keyword>
<dbReference type="Gene3D" id="1.25.40.270">
    <property type="entry name" value="Vacuolar protein sorting-associated protein vta1"/>
    <property type="match status" value="1"/>
</dbReference>
<feature type="transmembrane region" description="Helical" evidence="15">
    <location>
        <begin position="655"/>
        <end position="673"/>
    </location>
</feature>
<comment type="similarity">
    <text evidence="2">Belongs to the glycosyltransferase 48 family.</text>
</comment>
<dbReference type="SMART" id="SM01205">
    <property type="entry name" value="FKS1_dom1"/>
    <property type="match status" value="1"/>
</dbReference>
<keyword evidence="10 15" id="KW-0472">Membrane</keyword>
<dbReference type="InterPro" id="IPR039431">
    <property type="entry name" value="Vta1/CALS_N"/>
</dbReference>
<keyword evidence="8" id="KW-0133">Cell shape</keyword>
<dbReference type="GO" id="GO:0003843">
    <property type="term" value="F:1,3-beta-D-glucan synthase activity"/>
    <property type="evidence" value="ECO:0007669"/>
    <property type="project" value="UniProtKB-EC"/>
</dbReference>
<dbReference type="AlphaFoldDB" id="A0A4S4EKG0"/>
<dbReference type="GO" id="GO:0008360">
    <property type="term" value="P:regulation of cell shape"/>
    <property type="evidence" value="ECO:0007669"/>
    <property type="project" value="UniProtKB-KW"/>
</dbReference>
<feature type="transmembrane region" description="Helical" evidence="15">
    <location>
        <begin position="728"/>
        <end position="746"/>
    </location>
</feature>